<feature type="signal peptide" evidence="2">
    <location>
        <begin position="1"/>
        <end position="16"/>
    </location>
</feature>
<proteinExistence type="predicted"/>
<reference evidence="5" key="1">
    <citation type="submission" date="2016-06" db="UniProtKB">
        <authorList>
            <consortium name="WormBaseParasite"/>
        </authorList>
    </citation>
    <scope>IDENTIFICATION</scope>
</reference>
<keyword evidence="2" id="KW-0732">Signal</keyword>
<dbReference type="EMBL" id="UYRW01005346">
    <property type="protein sequence ID" value="VDM93732.1"/>
    <property type="molecule type" value="Genomic_DNA"/>
</dbReference>
<gene>
    <name evidence="3" type="ORF">NOO_LOCUS10019</name>
</gene>
<evidence type="ECO:0000256" key="1">
    <source>
        <dbReference type="SAM" id="MobiDB-lite"/>
    </source>
</evidence>
<evidence type="ECO:0000256" key="2">
    <source>
        <dbReference type="SAM" id="SignalP"/>
    </source>
</evidence>
<sequence>MFRLLITIQLLQFCLAYYVPDNYWPLRIIGYHHIPVMINMWYLFQTEISNIGVDAVLVQSPLYRTLTPDVVHDIISINVEPNHTVVVEQSNPMLQASSVEQAPAAAPLSITLIAPGITISRTHKVDTYKSTMEMYDADKLHSNEIFKRRVRKMVLPPSRGEEVRKPPSSTDGYESENVKSYGQKGVEQAPPEIEQYVKKKK</sequence>
<dbReference type="OrthoDB" id="5862243at2759"/>
<organism evidence="5">
    <name type="scientific">Onchocerca ochengi</name>
    <name type="common">Filarial nematode worm</name>
    <dbReference type="NCBI Taxonomy" id="42157"/>
    <lineage>
        <taxon>Eukaryota</taxon>
        <taxon>Metazoa</taxon>
        <taxon>Ecdysozoa</taxon>
        <taxon>Nematoda</taxon>
        <taxon>Chromadorea</taxon>
        <taxon>Rhabditida</taxon>
        <taxon>Spirurina</taxon>
        <taxon>Spiruromorpha</taxon>
        <taxon>Filarioidea</taxon>
        <taxon>Onchocercidae</taxon>
        <taxon>Onchocerca</taxon>
    </lineage>
</organism>
<name>A0A182EPG1_ONCOC</name>
<accession>A0A182EPG1</accession>
<evidence type="ECO:0000313" key="3">
    <source>
        <dbReference type="EMBL" id="VDM93732.1"/>
    </source>
</evidence>
<evidence type="ECO:0000313" key="5">
    <source>
        <dbReference type="WBParaSite" id="nOo.2.0.1.t10019-RA"/>
    </source>
</evidence>
<dbReference type="Proteomes" id="UP000271087">
    <property type="component" value="Unassembled WGS sequence"/>
</dbReference>
<evidence type="ECO:0000313" key="4">
    <source>
        <dbReference type="Proteomes" id="UP000271087"/>
    </source>
</evidence>
<keyword evidence="4" id="KW-1185">Reference proteome</keyword>
<feature type="chain" id="PRO_5043137693" evidence="2">
    <location>
        <begin position="17"/>
        <end position="201"/>
    </location>
</feature>
<reference evidence="3 4" key="2">
    <citation type="submission" date="2018-08" db="EMBL/GenBank/DDBJ databases">
        <authorList>
            <person name="Laetsch R D."/>
            <person name="Stevens L."/>
            <person name="Kumar S."/>
            <person name="Blaxter L. M."/>
        </authorList>
    </citation>
    <scope>NUCLEOTIDE SEQUENCE [LARGE SCALE GENOMIC DNA]</scope>
</reference>
<protein>
    <submittedName>
        <fullName evidence="5">Secreted protein</fullName>
    </submittedName>
</protein>
<dbReference type="AlphaFoldDB" id="A0A182EPG1"/>
<feature type="region of interest" description="Disordered" evidence="1">
    <location>
        <begin position="156"/>
        <end position="201"/>
    </location>
</feature>
<dbReference type="WBParaSite" id="nOo.2.0.1.t10019-RA">
    <property type="protein sequence ID" value="nOo.2.0.1.t10019-RA"/>
    <property type="gene ID" value="nOo.2.0.1.g10019"/>
</dbReference>